<dbReference type="eggNOG" id="ENOG502QQS3">
    <property type="taxonomic scope" value="Eukaryota"/>
</dbReference>
<dbReference type="PANTHER" id="PTHR33917">
    <property type="entry name" value="PROTEIN EXECUTER 1, CHLOROPLASTIC"/>
    <property type="match status" value="1"/>
</dbReference>
<name>W9RF11_9ROSA</name>
<evidence type="ECO:0000313" key="2">
    <source>
        <dbReference type="Proteomes" id="UP000030645"/>
    </source>
</evidence>
<evidence type="ECO:0000313" key="1">
    <source>
        <dbReference type="EMBL" id="EXB87877.1"/>
    </source>
</evidence>
<dbReference type="Proteomes" id="UP000030645">
    <property type="component" value="Unassembled WGS sequence"/>
</dbReference>
<gene>
    <name evidence="1" type="ORF">L484_015007</name>
</gene>
<accession>W9RF11</accession>
<dbReference type="Pfam" id="PF12014">
    <property type="entry name" value="Cyclin_D1_bind"/>
    <property type="match status" value="1"/>
</dbReference>
<dbReference type="PANTHER" id="PTHR33917:SF2">
    <property type="entry name" value="PROTEIN EXECUTER 2, CHLOROPLASTIC"/>
    <property type="match status" value="1"/>
</dbReference>
<sequence>MSHAIVKEFFDLHVFRCSTLLADTVDSNWILSVVEDESPPEEVASYKGQGRIAEFGFRNPQWVDGELLQLNGKGMGPFVKGADLGFLYVVPEQSFLVLFNRLKLPH</sequence>
<dbReference type="GO" id="GO:0010343">
    <property type="term" value="P:singlet oxygen-mediated programmed cell death"/>
    <property type="evidence" value="ECO:0007669"/>
    <property type="project" value="InterPro"/>
</dbReference>
<organism evidence="1 2">
    <name type="scientific">Morus notabilis</name>
    <dbReference type="NCBI Taxonomy" id="981085"/>
    <lineage>
        <taxon>Eukaryota</taxon>
        <taxon>Viridiplantae</taxon>
        <taxon>Streptophyta</taxon>
        <taxon>Embryophyta</taxon>
        <taxon>Tracheophyta</taxon>
        <taxon>Spermatophyta</taxon>
        <taxon>Magnoliopsida</taxon>
        <taxon>eudicotyledons</taxon>
        <taxon>Gunneridae</taxon>
        <taxon>Pentapetalae</taxon>
        <taxon>rosids</taxon>
        <taxon>fabids</taxon>
        <taxon>Rosales</taxon>
        <taxon>Moraceae</taxon>
        <taxon>Moreae</taxon>
        <taxon>Morus</taxon>
    </lineage>
</organism>
<keyword evidence="2" id="KW-1185">Reference proteome</keyword>
<dbReference type="InterPro" id="IPR044680">
    <property type="entry name" value="EX1/2"/>
</dbReference>
<dbReference type="AlphaFoldDB" id="W9RF11"/>
<dbReference type="EMBL" id="KE344940">
    <property type="protein sequence ID" value="EXB87877.1"/>
    <property type="molecule type" value="Genomic_DNA"/>
</dbReference>
<dbReference type="STRING" id="981085.W9RF11"/>
<reference evidence="2" key="1">
    <citation type="submission" date="2013-01" db="EMBL/GenBank/DDBJ databases">
        <title>Draft Genome Sequence of a Mulberry Tree, Morus notabilis C.K. Schneid.</title>
        <authorList>
            <person name="He N."/>
            <person name="Zhao S."/>
        </authorList>
    </citation>
    <scope>NUCLEOTIDE SEQUENCE</scope>
</reference>
<protein>
    <submittedName>
        <fullName evidence="1">Uncharacterized protein</fullName>
    </submittedName>
</protein>
<dbReference type="GO" id="GO:0042651">
    <property type="term" value="C:thylakoid membrane"/>
    <property type="evidence" value="ECO:0007669"/>
    <property type="project" value="TreeGrafter"/>
</dbReference>
<proteinExistence type="predicted"/>